<dbReference type="InterPro" id="IPR004031">
    <property type="entry name" value="PMP22/EMP/MP20/Claudin"/>
</dbReference>
<reference evidence="6" key="1">
    <citation type="submission" date="2022-03" db="EMBL/GenBank/DDBJ databases">
        <authorList>
            <person name="Martin C."/>
        </authorList>
    </citation>
    <scope>NUCLEOTIDE SEQUENCE</scope>
</reference>
<keyword evidence="2 5" id="KW-0812">Transmembrane</keyword>
<evidence type="ECO:0000256" key="1">
    <source>
        <dbReference type="ARBA" id="ARBA00004141"/>
    </source>
</evidence>
<accession>A0A8S4N709</accession>
<dbReference type="EMBL" id="CAIIXF020000001">
    <property type="protein sequence ID" value="CAH1776236.1"/>
    <property type="molecule type" value="Genomic_DNA"/>
</dbReference>
<organism evidence="6 7">
    <name type="scientific">Owenia fusiformis</name>
    <name type="common">Polychaete worm</name>
    <dbReference type="NCBI Taxonomy" id="6347"/>
    <lineage>
        <taxon>Eukaryota</taxon>
        <taxon>Metazoa</taxon>
        <taxon>Spiralia</taxon>
        <taxon>Lophotrochozoa</taxon>
        <taxon>Annelida</taxon>
        <taxon>Polychaeta</taxon>
        <taxon>Sedentaria</taxon>
        <taxon>Canalipalpata</taxon>
        <taxon>Sabellida</taxon>
        <taxon>Oweniida</taxon>
        <taxon>Oweniidae</taxon>
        <taxon>Owenia</taxon>
    </lineage>
</organism>
<keyword evidence="4 5" id="KW-0472">Membrane</keyword>
<evidence type="ECO:0000256" key="5">
    <source>
        <dbReference type="SAM" id="Phobius"/>
    </source>
</evidence>
<keyword evidence="7" id="KW-1185">Reference proteome</keyword>
<evidence type="ECO:0000313" key="7">
    <source>
        <dbReference type="Proteomes" id="UP000749559"/>
    </source>
</evidence>
<keyword evidence="3 5" id="KW-1133">Transmembrane helix</keyword>
<comment type="subcellular location">
    <subcellularLocation>
        <location evidence="1">Membrane</location>
        <topology evidence="1">Multi-pass membrane protein</topology>
    </subcellularLocation>
</comment>
<feature type="transmembrane region" description="Helical" evidence="5">
    <location>
        <begin position="191"/>
        <end position="215"/>
    </location>
</feature>
<protein>
    <submittedName>
        <fullName evidence="6">Uncharacterized protein</fullName>
    </submittedName>
</protein>
<dbReference type="PANTHER" id="PTHR21284">
    <property type="entry name" value="EG:80H7.2 PROTEIN"/>
    <property type="match status" value="1"/>
</dbReference>
<dbReference type="GO" id="GO:0016020">
    <property type="term" value="C:membrane"/>
    <property type="evidence" value="ECO:0007669"/>
    <property type="project" value="UniProtKB-SubCell"/>
</dbReference>
<dbReference type="PROSITE" id="PS51257">
    <property type="entry name" value="PROKAR_LIPOPROTEIN"/>
    <property type="match status" value="1"/>
</dbReference>
<dbReference type="AlphaFoldDB" id="A0A8S4N709"/>
<feature type="transmembrane region" description="Helical" evidence="5">
    <location>
        <begin position="152"/>
        <end position="179"/>
    </location>
</feature>
<dbReference type="Pfam" id="PF13903">
    <property type="entry name" value="Claudin_2"/>
    <property type="match status" value="1"/>
</dbReference>
<evidence type="ECO:0000313" key="6">
    <source>
        <dbReference type="EMBL" id="CAH1776236.1"/>
    </source>
</evidence>
<feature type="transmembrane region" description="Helical" evidence="5">
    <location>
        <begin position="12"/>
        <end position="34"/>
    </location>
</feature>
<dbReference type="PANTHER" id="PTHR21284:SF12">
    <property type="entry name" value="EG:80H7.2 PROTEIN"/>
    <property type="match status" value="1"/>
</dbReference>
<dbReference type="OrthoDB" id="6140671at2759"/>
<gene>
    <name evidence="6" type="ORF">OFUS_LOCUS3430</name>
</gene>
<dbReference type="Gene3D" id="1.20.140.150">
    <property type="match status" value="2"/>
</dbReference>
<evidence type="ECO:0000256" key="2">
    <source>
        <dbReference type="ARBA" id="ARBA00022692"/>
    </source>
</evidence>
<evidence type="ECO:0000256" key="4">
    <source>
        <dbReference type="ARBA" id="ARBA00023136"/>
    </source>
</evidence>
<feature type="transmembrane region" description="Helical" evidence="5">
    <location>
        <begin position="235"/>
        <end position="254"/>
    </location>
</feature>
<comment type="caution">
    <text evidence="6">The sequence shown here is derived from an EMBL/GenBank/DDBJ whole genome shotgun (WGS) entry which is preliminary data.</text>
</comment>
<sequence length="278" mass="32119">MAPPPERVMFLIGFGLSCAAVVCNIIGFSSPFWFQSYPSAHSTFRSIGLWQACFQNFQHPADYIGKLYTGCWWIFHTEYWNMRDWLLPPFCSPYWFQSWPRVHSEFKRIGLWEACFAGFIHPRDELGKAYHGCWWTFSKEYWNIRDWLLPPWFISVQVMVTGTLICQLVGAILLVAYFLRCCRPQTEAFALFVSAGLQFVCAFLMGVSVLVFGVMAKEDRTWMPRPELNYMSWSYGLAVLSAFFAFFSGLALAVQGMIVKERALEKEGHEMAPLPPKI</sequence>
<name>A0A8S4N709_OWEFU</name>
<proteinExistence type="predicted"/>
<dbReference type="Proteomes" id="UP000749559">
    <property type="component" value="Unassembled WGS sequence"/>
</dbReference>
<evidence type="ECO:0000256" key="3">
    <source>
        <dbReference type="ARBA" id="ARBA00022989"/>
    </source>
</evidence>